<dbReference type="AlphaFoldDB" id="A0A5C6AVX7"/>
<comment type="caution">
    <text evidence="1">The sequence shown here is derived from an EMBL/GenBank/DDBJ whole genome shotgun (WGS) entry which is preliminary data.</text>
</comment>
<dbReference type="Proteomes" id="UP000316213">
    <property type="component" value="Unassembled WGS sequence"/>
</dbReference>
<gene>
    <name evidence="1" type="ORF">Pla100_05290</name>
</gene>
<sequence length="37" mass="4050">MSVIELAITVQIHQNSIEAIARSLRATEPVSTKVQTN</sequence>
<name>A0A5C6AVX7_9BACT</name>
<protein>
    <submittedName>
        <fullName evidence="1">Uncharacterized protein</fullName>
    </submittedName>
</protein>
<evidence type="ECO:0000313" key="2">
    <source>
        <dbReference type="Proteomes" id="UP000316213"/>
    </source>
</evidence>
<dbReference type="EMBL" id="SJPM01000001">
    <property type="protein sequence ID" value="TWU03601.1"/>
    <property type="molecule type" value="Genomic_DNA"/>
</dbReference>
<accession>A0A5C6AVX7</accession>
<proteinExistence type="predicted"/>
<evidence type="ECO:0000313" key="1">
    <source>
        <dbReference type="EMBL" id="TWU03601.1"/>
    </source>
</evidence>
<organism evidence="1 2">
    <name type="scientific">Neorhodopirellula pilleata</name>
    <dbReference type="NCBI Taxonomy" id="2714738"/>
    <lineage>
        <taxon>Bacteria</taxon>
        <taxon>Pseudomonadati</taxon>
        <taxon>Planctomycetota</taxon>
        <taxon>Planctomycetia</taxon>
        <taxon>Pirellulales</taxon>
        <taxon>Pirellulaceae</taxon>
        <taxon>Neorhodopirellula</taxon>
    </lineage>
</organism>
<keyword evidence="2" id="KW-1185">Reference proteome</keyword>
<reference evidence="1 2" key="1">
    <citation type="submission" date="2019-02" db="EMBL/GenBank/DDBJ databases">
        <title>Deep-cultivation of Planctomycetes and their phenomic and genomic characterization uncovers novel biology.</title>
        <authorList>
            <person name="Wiegand S."/>
            <person name="Jogler M."/>
            <person name="Boedeker C."/>
            <person name="Pinto D."/>
            <person name="Vollmers J."/>
            <person name="Rivas-Marin E."/>
            <person name="Kohn T."/>
            <person name="Peeters S.H."/>
            <person name="Heuer A."/>
            <person name="Rast P."/>
            <person name="Oberbeckmann S."/>
            <person name="Bunk B."/>
            <person name="Jeske O."/>
            <person name="Meyerdierks A."/>
            <person name="Storesund J.E."/>
            <person name="Kallscheuer N."/>
            <person name="Luecker S."/>
            <person name="Lage O.M."/>
            <person name="Pohl T."/>
            <person name="Merkel B.J."/>
            <person name="Hornburger P."/>
            <person name="Mueller R.-W."/>
            <person name="Bruemmer F."/>
            <person name="Labrenz M."/>
            <person name="Spormann A.M."/>
            <person name="Op Den Camp H."/>
            <person name="Overmann J."/>
            <person name="Amann R."/>
            <person name="Jetten M.S.M."/>
            <person name="Mascher T."/>
            <person name="Medema M.H."/>
            <person name="Devos D.P."/>
            <person name="Kaster A.-K."/>
            <person name="Ovreas L."/>
            <person name="Rohde M."/>
            <person name="Galperin M.Y."/>
            <person name="Jogler C."/>
        </authorList>
    </citation>
    <scope>NUCLEOTIDE SEQUENCE [LARGE SCALE GENOMIC DNA]</scope>
    <source>
        <strain evidence="1 2">Pla100</strain>
    </source>
</reference>